<keyword evidence="10" id="KW-1185">Reference proteome</keyword>
<sequence>MLNYIIRRLGIALVVLFGVTIISFAIINMAPGSPLDMIVDPHMTAADLAARKAALGLNKPVYVQYISWLQNLLHGNMGYSLTSFRPVSQIIGERILPTLELMGASLILGIIIAIPLGILSATKQYSVLDYICTTGSLLGISMPTFFLGLTLIYIFALKLGLLPSGGMITLGSDSGFVDGIRHLILPAVVLGVNTAGLFVRYVRSSMLEILEQDYLRTARAKGVIERLVITKHALRNALIPIVTIIGLQIATLLGGATITEQIFSWPGIGQLTIQSIMSRDYPTIMGLNLLAAIMVLFANLLTDIVYSVVDPRIKYS</sequence>
<dbReference type="EMBL" id="JBJIAA010000003">
    <property type="protein sequence ID" value="MFL0249588.1"/>
    <property type="molecule type" value="Genomic_DNA"/>
</dbReference>
<evidence type="ECO:0000256" key="5">
    <source>
        <dbReference type="ARBA" id="ARBA00022989"/>
    </source>
</evidence>
<keyword evidence="6 7" id="KW-0472">Membrane</keyword>
<feature type="transmembrane region" description="Helical" evidence="7">
    <location>
        <begin position="183"/>
        <end position="202"/>
    </location>
</feature>
<evidence type="ECO:0000256" key="4">
    <source>
        <dbReference type="ARBA" id="ARBA00022692"/>
    </source>
</evidence>
<gene>
    <name evidence="9" type="ORF">ACJDT4_04070</name>
</gene>
<evidence type="ECO:0000256" key="2">
    <source>
        <dbReference type="ARBA" id="ARBA00022448"/>
    </source>
</evidence>
<feature type="transmembrane region" description="Helical" evidence="7">
    <location>
        <begin position="237"/>
        <end position="258"/>
    </location>
</feature>
<evidence type="ECO:0000259" key="8">
    <source>
        <dbReference type="PROSITE" id="PS50928"/>
    </source>
</evidence>
<feature type="transmembrane region" description="Helical" evidence="7">
    <location>
        <begin position="101"/>
        <end position="119"/>
    </location>
</feature>
<dbReference type="Proteomes" id="UP001623592">
    <property type="component" value="Unassembled WGS sequence"/>
</dbReference>
<dbReference type="InterPro" id="IPR035906">
    <property type="entry name" value="MetI-like_sf"/>
</dbReference>
<evidence type="ECO:0000313" key="9">
    <source>
        <dbReference type="EMBL" id="MFL0249588.1"/>
    </source>
</evidence>
<dbReference type="Gene3D" id="1.10.3720.10">
    <property type="entry name" value="MetI-like"/>
    <property type="match status" value="1"/>
</dbReference>
<dbReference type="PANTHER" id="PTHR43163">
    <property type="entry name" value="DIPEPTIDE TRANSPORT SYSTEM PERMEASE PROTEIN DPPB-RELATED"/>
    <property type="match status" value="1"/>
</dbReference>
<dbReference type="Pfam" id="PF19300">
    <property type="entry name" value="BPD_transp_1_N"/>
    <property type="match status" value="1"/>
</dbReference>
<feature type="domain" description="ABC transmembrane type-1" evidence="8">
    <location>
        <begin position="95"/>
        <end position="302"/>
    </location>
</feature>
<keyword evidence="2 7" id="KW-0813">Transport</keyword>
<name>A0ABW8TAL2_9CLOT</name>
<comment type="subcellular location">
    <subcellularLocation>
        <location evidence="1 7">Cell membrane</location>
        <topology evidence="1 7">Multi-pass membrane protein</topology>
    </subcellularLocation>
</comment>
<keyword evidence="4 7" id="KW-0812">Transmembrane</keyword>
<feature type="transmembrane region" description="Helical" evidence="7">
    <location>
        <begin position="9"/>
        <end position="27"/>
    </location>
</feature>
<dbReference type="PANTHER" id="PTHR43163:SF6">
    <property type="entry name" value="DIPEPTIDE TRANSPORT SYSTEM PERMEASE PROTEIN DPPB-RELATED"/>
    <property type="match status" value="1"/>
</dbReference>
<keyword evidence="3" id="KW-1003">Cell membrane</keyword>
<evidence type="ECO:0000256" key="7">
    <source>
        <dbReference type="RuleBase" id="RU363032"/>
    </source>
</evidence>
<comment type="similarity">
    <text evidence="7">Belongs to the binding-protein-dependent transport system permease family.</text>
</comment>
<evidence type="ECO:0000313" key="10">
    <source>
        <dbReference type="Proteomes" id="UP001623592"/>
    </source>
</evidence>
<dbReference type="SUPFAM" id="SSF161098">
    <property type="entry name" value="MetI-like"/>
    <property type="match status" value="1"/>
</dbReference>
<reference evidence="9 10" key="1">
    <citation type="submission" date="2024-11" db="EMBL/GenBank/DDBJ databases">
        <authorList>
            <person name="Heng Y.C."/>
            <person name="Lim A.C.H."/>
            <person name="Lee J.K.Y."/>
            <person name="Kittelmann S."/>
        </authorList>
    </citation>
    <scope>NUCLEOTIDE SEQUENCE [LARGE SCALE GENOMIC DNA]</scope>
    <source>
        <strain evidence="9 10">WILCCON 0114</strain>
    </source>
</reference>
<dbReference type="InterPro" id="IPR000515">
    <property type="entry name" value="MetI-like"/>
</dbReference>
<keyword evidence="5 7" id="KW-1133">Transmembrane helix</keyword>
<dbReference type="PROSITE" id="PS50928">
    <property type="entry name" value="ABC_TM1"/>
    <property type="match status" value="1"/>
</dbReference>
<dbReference type="CDD" id="cd06261">
    <property type="entry name" value="TM_PBP2"/>
    <property type="match status" value="1"/>
</dbReference>
<accession>A0ABW8TAL2</accession>
<dbReference type="RefSeq" id="WP_406786258.1">
    <property type="nucleotide sequence ID" value="NZ_JBJIAA010000003.1"/>
</dbReference>
<evidence type="ECO:0000256" key="3">
    <source>
        <dbReference type="ARBA" id="ARBA00022475"/>
    </source>
</evidence>
<feature type="transmembrane region" description="Helical" evidence="7">
    <location>
        <begin position="131"/>
        <end position="156"/>
    </location>
</feature>
<dbReference type="Pfam" id="PF00528">
    <property type="entry name" value="BPD_transp_1"/>
    <property type="match status" value="1"/>
</dbReference>
<proteinExistence type="inferred from homology"/>
<feature type="transmembrane region" description="Helical" evidence="7">
    <location>
        <begin position="287"/>
        <end position="309"/>
    </location>
</feature>
<evidence type="ECO:0000256" key="6">
    <source>
        <dbReference type="ARBA" id="ARBA00023136"/>
    </source>
</evidence>
<organism evidence="9 10">
    <name type="scientific">Clostridium neuense</name>
    <dbReference type="NCBI Taxonomy" id="1728934"/>
    <lineage>
        <taxon>Bacteria</taxon>
        <taxon>Bacillati</taxon>
        <taxon>Bacillota</taxon>
        <taxon>Clostridia</taxon>
        <taxon>Eubacteriales</taxon>
        <taxon>Clostridiaceae</taxon>
        <taxon>Clostridium</taxon>
    </lineage>
</organism>
<protein>
    <submittedName>
        <fullName evidence="9">ABC transporter permease</fullName>
    </submittedName>
</protein>
<evidence type="ECO:0000256" key="1">
    <source>
        <dbReference type="ARBA" id="ARBA00004651"/>
    </source>
</evidence>
<dbReference type="InterPro" id="IPR045621">
    <property type="entry name" value="BPD_transp_1_N"/>
</dbReference>
<comment type="caution">
    <text evidence="9">The sequence shown here is derived from an EMBL/GenBank/DDBJ whole genome shotgun (WGS) entry which is preliminary data.</text>
</comment>